<feature type="transmembrane region" description="Helical" evidence="1">
    <location>
        <begin position="338"/>
        <end position="361"/>
    </location>
</feature>
<evidence type="ECO:0000313" key="4">
    <source>
        <dbReference type="Proteomes" id="UP001208689"/>
    </source>
</evidence>
<dbReference type="EMBL" id="CP104013">
    <property type="protein sequence ID" value="UYP45191.1"/>
    <property type="molecule type" value="Genomic_DNA"/>
</dbReference>
<feature type="transmembrane region" description="Helical" evidence="1">
    <location>
        <begin position="159"/>
        <end position="182"/>
    </location>
</feature>
<dbReference type="InterPro" id="IPR020846">
    <property type="entry name" value="MFS_dom"/>
</dbReference>
<keyword evidence="1" id="KW-0472">Membrane</keyword>
<keyword evidence="1" id="KW-1133">Transmembrane helix</keyword>
<feature type="transmembrane region" description="Helical" evidence="1">
    <location>
        <begin position="194"/>
        <end position="215"/>
    </location>
</feature>
<dbReference type="PANTHER" id="PTHR23528:SF1">
    <property type="entry name" value="MAJOR FACILITATOR SUPERFAMILY (MFS) PROFILE DOMAIN-CONTAINING PROTEIN"/>
    <property type="match status" value="1"/>
</dbReference>
<proteinExistence type="predicted"/>
<dbReference type="InterPro" id="IPR011701">
    <property type="entry name" value="MFS"/>
</dbReference>
<gene>
    <name evidence="3" type="ORF">NEF87_001476</name>
</gene>
<dbReference type="PROSITE" id="PS50850">
    <property type="entry name" value="MFS"/>
    <property type="match status" value="1"/>
</dbReference>
<protein>
    <recommendedName>
        <fullName evidence="2">Major facilitator superfamily (MFS) profile domain-containing protein</fullName>
    </recommendedName>
</protein>
<evidence type="ECO:0000256" key="1">
    <source>
        <dbReference type="SAM" id="Phobius"/>
    </source>
</evidence>
<feature type="transmembrane region" description="Helical" evidence="1">
    <location>
        <begin position="272"/>
        <end position="301"/>
    </location>
</feature>
<feature type="transmembrane region" description="Helical" evidence="1">
    <location>
        <begin position="437"/>
        <end position="456"/>
    </location>
</feature>
<dbReference type="SUPFAM" id="SSF103473">
    <property type="entry name" value="MFS general substrate transporter"/>
    <property type="match status" value="1"/>
</dbReference>
<dbReference type="Proteomes" id="UP001208689">
    <property type="component" value="Chromosome"/>
</dbReference>
<keyword evidence="1" id="KW-0812">Transmembrane</keyword>
<accession>A0ABY6HNU9</accession>
<feature type="transmembrane region" description="Helical" evidence="1">
    <location>
        <begin position="367"/>
        <end position="394"/>
    </location>
</feature>
<dbReference type="Gene3D" id="1.20.1250.20">
    <property type="entry name" value="MFS general substrate transporter like domains"/>
    <property type="match status" value="2"/>
</dbReference>
<feature type="transmembrane region" description="Helical" evidence="1">
    <location>
        <begin position="23"/>
        <end position="44"/>
    </location>
</feature>
<feature type="domain" description="Major facilitator superfamily (MFS) profile" evidence="2">
    <location>
        <begin position="26"/>
        <end position="459"/>
    </location>
</feature>
<evidence type="ECO:0000259" key="2">
    <source>
        <dbReference type="PROSITE" id="PS50850"/>
    </source>
</evidence>
<sequence>MGMENNYSNYKPRMKPNQPNKLNMGRTILISFSFFTVLLAWTYFNFKVPLLLDEALPNFPGKDTIRGLIMALDNIVAVLLQPLFGNMSDKTQSKFGRRMPYIFFGTVLSAICYILIPFIQILFGLILIILLFDIFMCSFRSVAIAILPDYTRDEVRSKASGIQQFVSNMGGVIAFVIAPLISMIPNPPESLDRYLGFLIIGVLMITMLVLQLLYIKETPTGDKIFKLADHEIEINPNDFTVHERELSTEEKQSKKNVYLEIKTIFKENKDMAFMLLSVTFMYLGFASLETFFSSFAIQYIGFTEGQAGTVLLAYSGPMILSAPLHGIIGQKIGRKKALIGNLILQMVAIGVWSFIYVPLSYQNPNLILAMLLLACVSIPWMGVIIQTFAVLWAISPEGEIGTYTGYYYMFNQAAYTLSPILTGAILDIFNFLGDRRYLAMFPFFLVSSFIALMLFLKVKSGDEDISVDTLKEYQEAYRQDD</sequence>
<reference evidence="3" key="1">
    <citation type="submission" date="2022-09" db="EMBL/GenBank/DDBJ databases">
        <title>Actin cytoskeleton and complex cell architecture in an #Asgard archaeon.</title>
        <authorList>
            <person name="Ponce Toledo R.I."/>
            <person name="Schleper C."/>
            <person name="Rodrigues Oliveira T."/>
            <person name="Wollweber F."/>
            <person name="Xu J."/>
            <person name="Rittmann S."/>
            <person name="Klingl A."/>
            <person name="Pilhofer M."/>
        </authorList>
    </citation>
    <scope>NUCLEOTIDE SEQUENCE</scope>
    <source>
        <strain evidence="3">B-35</strain>
    </source>
</reference>
<keyword evidence="4" id="KW-1185">Reference proteome</keyword>
<dbReference type="Pfam" id="PF07690">
    <property type="entry name" value="MFS_1"/>
    <property type="match status" value="1"/>
</dbReference>
<feature type="transmembrane region" description="Helical" evidence="1">
    <location>
        <begin position="101"/>
        <end position="119"/>
    </location>
</feature>
<name>A0ABY6HNU9_9ARCH</name>
<feature type="transmembrane region" description="Helical" evidence="1">
    <location>
        <begin position="406"/>
        <end position="431"/>
    </location>
</feature>
<evidence type="ECO:0000313" key="3">
    <source>
        <dbReference type="EMBL" id="UYP45191.1"/>
    </source>
</evidence>
<dbReference type="PANTHER" id="PTHR23528">
    <property type="match status" value="1"/>
</dbReference>
<dbReference type="InterPro" id="IPR036259">
    <property type="entry name" value="MFS_trans_sf"/>
</dbReference>
<organism evidence="3 4">
    <name type="scientific">Candidatus Lokiarchaeum ossiferum</name>
    <dbReference type="NCBI Taxonomy" id="2951803"/>
    <lineage>
        <taxon>Archaea</taxon>
        <taxon>Promethearchaeati</taxon>
        <taxon>Promethearchaeota</taxon>
        <taxon>Promethearchaeia</taxon>
        <taxon>Promethearchaeales</taxon>
        <taxon>Promethearchaeaceae</taxon>
        <taxon>Candidatus Lokiarchaeum</taxon>
    </lineage>
</organism>
<feature type="transmembrane region" description="Helical" evidence="1">
    <location>
        <begin position="125"/>
        <end position="147"/>
    </location>
</feature>
<feature type="transmembrane region" description="Helical" evidence="1">
    <location>
        <begin position="307"/>
        <end position="326"/>
    </location>
</feature>
<feature type="transmembrane region" description="Helical" evidence="1">
    <location>
        <begin position="64"/>
        <end position="80"/>
    </location>
</feature>